<evidence type="ECO:0000256" key="2">
    <source>
        <dbReference type="ARBA" id="ARBA00006219"/>
    </source>
</evidence>
<protein>
    <recommendedName>
        <fullName evidence="5">Maltokinase</fullName>
        <ecNumber evidence="4">2.7.1.175</ecNumber>
    </recommendedName>
    <alternativeName>
        <fullName evidence="13">Maltose-1-phosphate synthase</fullName>
    </alternativeName>
</protein>
<dbReference type="InterPro" id="IPR011009">
    <property type="entry name" value="Kinase-like_dom_sf"/>
</dbReference>
<dbReference type="Proteomes" id="UP001056109">
    <property type="component" value="Chromosome"/>
</dbReference>
<keyword evidence="9" id="KW-0418">Kinase</keyword>
<dbReference type="Gene3D" id="3.90.1200.10">
    <property type="match status" value="1"/>
</dbReference>
<evidence type="ECO:0000256" key="3">
    <source>
        <dbReference type="ARBA" id="ARBA00011245"/>
    </source>
</evidence>
<evidence type="ECO:0000259" key="15">
    <source>
        <dbReference type="Pfam" id="PF18085"/>
    </source>
</evidence>
<evidence type="ECO:0000256" key="6">
    <source>
        <dbReference type="ARBA" id="ARBA00022600"/>
    </source>
</evidence>
<comment type="catalytic activity">
    <reaction evidence="14">
        <text>D-maltose + ATP = alpha-maltose 1-phosphate + ADP + H(+)</text>
        <dbReference type="Rhea" id="RHEA:31915"/>
        <dbReference type="ChEBI" id="CHEBI:15378"/>
        <dbReference type="ChEBI" id="CHEBI:17306"/>
        <dbReference type="ChEBI" id="CHEBI:30616"/>
        <dbReference type="ChEBI" id="CHEBI:63576"/>
        <dbReference type="ChEBI" id="CHEBI:456216"/>
        <dbReference type="EC" id="2.7.1.175"/>
    </reaction>
</comment>
<comment type="pathway">
    <text evidence="1">Glycan biosynthesis; glycogen biosynthesis.</text>
</comment>
<gene>
    <name evidence="16" type="ORF">NG665_01725</name>
</gene>
<evidence type="ECO:0000256" key="13">
    <source>
        <dbReference type="ARBA" id="ARBA00031251"/>
    </source>
</evidence>
<evidence type="ECO:0000256" key="10">
    <source>
        <dbReference type="ARBA" id="ARBA00022840"/>
    </source>
</evidence>
<dbReference type="EC" id="2.7.1.175" evidence="4"/>
<dbReference type="EMBL" id="CP099547">
    <property type="protein sequence ID" value="USR79736.1"/>
    <property type="molecule type" value="Genomic_DNA"/>
</dbReference>
<comment type="similarity">
    <text evidence="2">Belongs to the aminoglycoside phosphotransferase family.</text>
</comment>
<feature type="domain" description="Maltokinase N-terminal cap" evidence="15">
    <location>
        <begin position="16"/>
        <end position="98"/>
    </location>
</feature>
<evidence type="ECO:0000313" key="16">
    <source>
        <dbReference type="EMBL" id="USR79736.1"/>
    </source>
</evidence>
<dbReference type="Pfam" id="PF18085">
    <property type="entry name" value="Mak_N_cap"/>
    <property type="match status" value="1"/>
</dbReference>
<evidence type="ECO:0000256" key="4">
    <source>
        <dbReference type="ARBA" id="ARBA00011962"/>
    </source>
</evidence>
<keyword evidence="17" id="KW-1185">Reference proteome</keyword>
<keyword evidence="11" id="KW-0320">Glycogen biosynthesis</keyword>
<keyword evidence="6" id="KW-0321">Glycogen metabolism</keyword>
<reference evidence="16" key="1">
    <citation type="submission" date="2022-06" db="EMBL/GenBank/DDBJ databases">
        <title>Complete Genome Sequence of Arcanobacterium pinnipediorum strain DSM 28752 isolated from a harbour seal.</title>
        <authorList>
            <person name="Borowiak M."/>
            <person name="Kreitlow A."/>
            <person name="Alssahen M."/>
            <person name="Malorny B."/>
            <person name="Laemmler C."/>
            <person name="Prenger-Berninghoff E."/>
            <person name="Siebert U."/>
            <person name="Ploetz M."/>
            <person name="Abdulmawjood A."/>
        </authorList>
    </citation>
    <scope>NUCLEOTIDE SEQUENCE</scope>
    <source>
        <strain evidence="16">DSM 28752</strain>
    </source>
</reference>
<evidence type="ECO:0000256" key="12">
    <source>
        <dbReference type="ARBA" id="ARBA00023277"/>
    </source>
</evidence>
<name>A0ABY5AJ06_9ACTO</name>
<evidence type="ECO:0000256" key="5">
    <source>
        <dbReference type="ARBA" id="ARBA00013882"/>
    </source>
</evidence>
<evidence type="ECO:0000256" key="1">
    <source>
        <dbReference type="ARBA" id="ARBA00004964"/>
    </source>
</evidence>
<dbReference type="SUPFAM" id="SSF56112">
    <property type="entry name" value="Protein kinase-like (PK-like)"/>
    <property type="match status" value="1"/>
</dbReference>
<keyword evidence="12" id="KW-0119">Carbohydrate metabolism</keyword>
<dbReference type="RefSeq" id="WP_252673601.1">
    <property type="nucleotide sequence ID" value="NZ_CP099547.1"/>
</dbReference>
<evidence type="ECO:0000256" key="9">
    <source>
        <dbReference type="ARBA" id="ARBA00022777"/>
    </source>
</evidence>
<sequence length="464" mass="50939">MIRIKFDDVVALLKPWIAAARWYRGSELTDLQCVASCALPTRAQDTITVIHLLDCDGTLFCVPLTYSLTRHDNSGLIGEAEGFDESGHGSTLTIYDATDHYQGQDDLYQLLTASFASLYDPPIWIDNAGAELDIHLNPARNIAELPQPTHAHKLTSEQSNTSIIYRFDPASPSQPVGLICKLLRVVTPGHNPDVELQGALDQAGSVHVANQYGSIAASWPGVDHADIFLSQEFLAGSVDAWQVFVTELSATGPIMTATQRERIGALGHMTREIHTQLRASFQTTQADQIAVVNTLMERAQAAFAQVPQLETFQIQIRQIYDATTALPWPELQRIHGDYHLGQVLDVPARGWVALDFEGEPLRPLAQRTQPDLALRDVAGMIRSFDYAAGVAHKDGADGTKCAQWARQAQEAFLDGYGLLSPAEHQILQALIIDKALYEVCYEAVSRPDWIDIPLAGIAKALSQN</sequence>
<evidence type="ECO:0000313" key="17">
    <source>
        <dbReference type="Proteomes" id="UP001056109"/>
    </source>
</evidence>
<evidence type="ECO:0000256" key="7">
    <source>
        <dbReference type="ARBA" id="ARBA00022679"/>
    </source>
</evidence>
<dbReference type="InterPro" id="IPR040999">
    <property type="entry name" value="Mak_N_cap"/>
</dbReference>
<proteinExistence type="inferred from homology"/>
<evidence type="ECO:0000256" key="8">
    <source>
        <dbReference type="ARBA" id="ARBA00022741"/>
    </source>
</evidence>
<keyword evidence="7" id="KW-0808">Transferase</keyword>
<accession>A0ABY5AJ06</accession>
<organism evidence="16 17">
    <name type="scientific">Arcanobacterium pinnipediorum</name>
    <dbReference type="NCBI Taxonomy" id="1503041"/>
    <lineage>
        <taxon>Bacteria</taxon>
        <taxon>Bacillati</taxon>
        <taxon>Actinomycetota</taxon>
        <taxon>Actinomycetes</taxon>
        <taxon>Actinomycetales</taxon>
        <taxon>Actinomycetaceae</taxon>
        <taxon>Arcanobacterium</taxon>
    </lineage>
</organism>
<evidence type="ECO:0000256" key="14">
    <source>
        <dbReference type="ARBA" id="ARBA00049067"/>
    </source>
</evidence>
<keyword evidence="10" id="KW-0067">ATP-binding</keyword>
<keyword evidence="8" id="KW-0547">Nucleotide-binding</keyword>
<evidence type="ECO:0000256" key="11">
    <source>
        <dbReference type="ARBA" id="ARBA00023056"/>
    </source>
</evidence>
<comment type="subunit">
    <text evidence="3">Monomer.</text>
</comment>